<gene>
    <name evidence="10" type="ORF">C7450_11196</name>
</gene>
<dbReference type="PANTHER" id="PTHR43297:SF2">
    <property type="entry name" value="DIPEPTIDE TRANSPORT ATP-BINDING PROTEIN DPPD"/>
    <property type="match status" value="1"/>
</dbReference>
<dbReference type="InterPro" id="IPR017871">
    <property type="entry name" value="ABC_transporter-like_CS"/>
</dbReference>
<dbReference type="InterPro" id="IPR050388">
    <property type="entry name" value="ABC_Ni/Peptide_Import"/>
</dbReference>
<dbReference type="SUPFAM" id="SSF52540">
    <property type="entry name" value="P-loop containing nucleoside triphosphate hydrolases"/>
    <property type="match status" value="1"/>
</dbReference>
<dbReference type="GO" id="GO:0055085">
    <property type="term" value="P:transmembrane transport"/>
    <property type="evidence" value="ECO:0007669"/>
    <property type="project" value="UniProtKB-ARBA"/>
</dbReference>
<keyword evidence="6 10" id="KW-0067">ATP-binding</keyword>
<evidence type="ECO:0000256" key="2">
    <source>
        <dbReference type="ARBA" id="ARBA00005417"/>
    </source>
</evidence>
<evidence type="ECO:0000256" key="7">
    <source>
        <dbReference type="ARBA" id="ARBA00023136"/>
    </source>
</evidence>
<feature type="region of interest" description="Disordered" evidence="8">
    <location>
        <begin position="320"/>
        <end position="357"/>
    </location>
</feature>
<reference evidence="10 11" key="1">
    <citation type="submission" date="2018-05" db="EMBL/GenBank/DDBJ databases">
        <title>Genomic Encyclopedia of Type Strains, Phase IV (KMG-IV): sequencing the most valuable type-strain genomes for metagenomic binning, comparative biology and taxonomic classification.</title>
        <authorList>
            <person name="Goeker M."/>
        </authorList>
    </citation>
    <scope>NUCLEOTIDE SEQUENCE [LARGE SCALE GENOMIC DNA]</scope>
    <source>
        <strain evidence="10 11">DSM 6462</strain>
    </source>
</reference>
<dbReference type="Pfam" id="PF08352">
    <property type="entry name" value="oligo_HPY"/>
    <property type="match status" value="1"/>
</dbReference>
<accession>A0A2V3U979</accession>
<keyword evidence="11" id="KW-1185">Reference proteome</keyword>
<dbReference type="FunFam" id="3.40.50.300:FF:000016">
    <property type="entry name" value="Oligopeptide ABC transporter ATP-binding component"/>
    <property type="match status" value="1"/>
</dbReference>
<dbReference type="Gene3D" id="3.40.50.300">
    <property type="entry name" value="P-loop containing nucleotide triphosphate hydrolases"/>
    <property type="match status" value="1"/>
</dbReference>
<organism evidence="10 11">
    <name type="scientific">Chelatococcus asaccharovorans</name>
    <dbReference type="NCBI Taxonomy" id="28210"/>
    <lineage>
        <taxon>Bacteria</taxon>
        <taxon>Pseudomonadati</taxon>
        <taxon>Pseudomonadota</taxon>
        <taxon>Alphaproteobacteria</taxon>
        <taxon>Hyphomicrobiales</taxon>
        <taxon>Chelatococcaceae</taxon>
        <taxon>Chelatococcus</taxon>
    </lineage>
</organism>
<dbReference type="AlphaFoldDB" id="A0A2V3U979"/>
<protein>
    <submittedName>
        <fullName evidence="10">Oligopeptide transport system ATP-binding protein</fullName>
    </submittedName>
</protein>
<evidence type="ECO:0000313" key="11">
    <source>
        <dbReference type="Proteomes" id="UP000248021"/>
    </source>
</evidence>
<dbReference type="SMART" id="SM00382">
    <property type="entry name" value="AAA"/>
    <property type="match status" value="1"/>
</dbReference>
<dbReference type="InterPro" id="IPR003439">
    <property type="entry name" value="ABC_transporter-like_ATP-bd"/>
</dbReference>
<evidence type="ECO:0000259" key="9">
    <source>
        <dbReference type="PROSITE" id="PS50893"/>
    </source>
</evidence>
<dbReference type="GO" id="GO:0015833">
    <property type="term" value="P:peptide transport"/>
    <property type="evidence" value="ECO:0007669"/>
    <property type="project" value="InterPro"/>
</dbReference>
<evidence type="ECO:0000256" key="6">
    <source>
        <dbReference type="ARBA" id="ARBA00022840"/>
    </source>
</evidence>
<dbReference type="Proteomes" id="UP000248021">
    <property type="component" value="Unassembled WGS sequence"/>
</dbReference>
<sequence length="357" mass="36925">MTLGMAGRPTARIEVEGLTLASAAGDILVNDVDLAVSSGEIVALVGESGSGKSLTALAILGLLPRGIMWRGGRVRLNGTDVTGLAGPHASIRGRQIAAIFQDPQASLDPRWTVGRYLTGQFRRYGATSQRAARAAAVDMLARVGLGDPARILGAFPHELSGGMAQRVMIAGALAAGPQFLIADEPTTALDVTTQAQILDLLEDLQADTGLGVLLITHDLGVVAEMAQRVAVLYGGTVMETGEAADVLGAPWHPYTQALLASMPDLAQPAPPRPISGSPGDRLAAGTGCPFQPRCRDAIALCAQRPPSVVVSGSHRAACHRSEPRLPHGFGGDKTQPQTSGYPLPAAGTSSAERRHVG</sequence>
<dbReference type="PANTHER" id="PTHR43297">
    <property type="entry name" value="OLIGOPEPTIDE TRANSPORT ATP-BINDING PROTEIN APPD"/>
    <property type="match status" value="1"/>
</dbReference>
<evidence type="ECO:0000313" key="10">
    <source>
        <dbReference type="EMBL" id="PXW54565.1"/>
    </source>
</evidence>
<dbReference type="NCBIfam" id="TIGR01727">
    <property type="entry name" value="oligo_HPY"/>
    <property type="match status" value="1"/>
</dbReference>
<dbReference type="PROSITE" id="PS50893">
    <property type="entry name" value="ABC_TRANSPORTER_2"/>
    <property type="match status" value="1"/>
</dbReference>
<dbReference type="EMBL" id="QJJK01000011">
    <property type="protein sequence ID" value="PXW54565.1"/>
    <property type="molecule type" value="Genomic_DNA"/>
</dbReference>
<evidence type="ECO:0000256" key="1">
    <source>
        <dbReference type="ARBA" id="ARBA00004417"/>
    </source>
</evidence>
<keyword evidence="7" id="KW-0472">Membrane</keyword>
<dbReference type="InterPro" id="IPR013563">
    <property type="entry name" value="Oligopep_ABC_C"/>
</dbReference>
<comment type="subcellular location">
    <subcellularLocation>
        <location evidence="1">Cell inner membrane</location>
        <topology evidence="1">Peripheral membrane protein</topology>
    </subcellularLocation>
</comment>
<dbReference type="GO" id="GO:0005886">
    <property type="term" value="C:plasma membrane"/>
    <property type="evidence" value="ECO:0007669"/>
    <property type="project" value="UniProtKB-SubCell"/>
</dbReference>
<evidence type="ECO:0000256" key="4">
    <source>
        <dbReference type="ARBA" id="ARBA00022475"/>
    </source>
</evidence>
<keyword evidence="4" id="KW-1003">Cell membrane</keyword>
<dbReference type="Pfam" id="PF00005">
    <property type="entry name" value="ABC_tran"/>
    <property type="match status" value="1"/>
</dbReference>
<keyword evidence="3" id="KW-0813">Transport</keyword>
<evidence type="ECO:0000256" key="5">
    <source>
        <dbReference type="ARBA" id="ARBA00022741"/>
    </source>
</evidence>
<dbReference type="GO" id="GO:0005524">
    <property type="term" value="F:ATP binding"/>
    <property type="evidence" value="ECO:0007669"/>
    <property type="project" value="UniProtKB-KW"/>
</dbReference>
<dbReference type="CDD" id="cd03257">
    <property type="entry name" value="ABC_NikE_OppD_transporters"/>
    <property type="match status" value="1"/>
</dbReference>
<dbReference type="InterPro" id="IPR003593">
    <property type="entry name" value="AAA+_ATPase"/>
</dbReference>
<dbReference type="PROSITE" id="PS00211">
    <property type="entry name" value="ABC_TRANSPORTER_1"/>
    <property type="match status" value="1"/>
</dbReference>
<comment type="caution">
    <text evidence="10">The sequence shown here is derived from an EMBL/GenBank/DDBJ whole genome shotgun (WGS) entry which is preliminary data.</text>
</comment>
<dbReference type="GO" id="GO:0016887">
    <property type="term" value="F:ATP hydrolysis activity"/>
    <property type="evidence" value="ECO:0007669"/>
    <property type="project" value="InterPro"/>
</dbReference>
<proteinExistence type="inferred from homology"/>
<name>A0A2V3U979_9HYPH</name>
<evidence type="ECO:0000256" key="8">
    <source>
        <dbReference type="SAM" id="MobiDB-lite"/>
    </source>
</evidence>
<evidence type="ECO:0000256" key="3">
    <source>
        <dbReference type="ARBA" id="ARBA00022448"/>
    </source>
</evidence>
<comment type="similarity">
    <text evidence="2">Belongs to the ABC transporter superfamily.</text>
</comment>
<keyword evidence="5" id="KW-0547">Nucleotide-binding</keyword>
<feature type="domain" description="ABC transporter" evidence="9">
    <location>
        <begin position="13"/>
        <end position="259"/>
    </location>
</feature>
<dbReference type="InterPro" id="IPR027417">
    <property type="entry name" value="P-loop_NTPase"/>
</dbReference>